<evidence type="ECO:0000313" key="2">
    <source>
        <dbReference type="EMBL" id="OGG48387.1"/>
    </source>
</evidence>
<dbReference type="Gene3D" id="3.60.15.10">
    <property type="entry name" value="Ribonuclease Z/Hydroxyacylglutathione hydrolase-like"/>
    <property type="match status" value="1"/>
</dbReference>
<evidence type="ECO:0008006" key="4">
    <source>
        <dbReference type="Google" id="ProtNLM"/>
    </source>
</evidence>
<keyword evidence="1" id="KW-1133">Transmembrane helix</keyword>
<reference evidence="2 3" key="1">
    <citation type="journal article" date="2016" name="Nat. Commun.">
        <title>Thousands of microbial genomes shed light on interconnected biogeochemical processes in an aquifer system.</title>
        <authorList>
            <person name="Anantharaman K."/>
            <person name="Brown C.T."/>
            <person name="Hug L.A."/>
            <person name="Sharon I."/>
            <person name="Castelle C.J."/>
            <person name="Probst A.J."/>
            <person name="Thomas B.C."/>
            <person name="Singh A."/>
            <person name="Wilkins M.J."/>
            <person name="Karaoz U."/>
            <person name="Brodie E.L."/>
            <person name="Williams K.H."/>
            <person name="Hubbard S.S."/>
            <person name="Banfield J.F."/>
        </authorList>
    </citation>
    <scope>NUCLEOTIDE SEQUENCE [LARGE SCALE GENOMIC DNA]</scope>
</reference>
<gene>
    <name evidence="2" type="ORF">A2678_03045</name>
</gene>
<protein>
    <recommendedName>
        <fullName evidence="4">Metallo-beta-lactamase domain-containing protein</fullName>
    </recommendedName>
</protein>
<evidence type="ECO:0000256" key="1">
    <source>
        <dbReference type="SAM" id="Phobius"/>
    </source>
</evidence>
<accession>A0A1F6CH86</accession>
<sequence>MIRTRAKTPHLIFILCGIIVANIFIYRDIFAAPVLSIIMLDVGKGSALLVRTPHGKTVLINAGPDASILRALGTALPMWQRRLDAIILTSGSANLVGGLPAVMGRYHVSAMEKSPYGKRLSLGAVSIDVLTTTKSPVVRLSYGATALTISTSTPKGVYISDGKTITKEN</sequence>
<keyword evidence="1" id="KW-0472">Membrane</keyword>
<dbReference type="AlphaFoldDB" id="A0A1F6CH86"/>
<organism evidence="2 3">
    <name type="scientific">Candidatus Kaiserbacteria bacterium RIFCSPHIGHO2_01_FULL_53_31</name>
    <dbReference type="NCBI Taxonomy" id="1798481"/>
    <lineage>
        <taxon>Bacteria</taxon>
        <taxon>Candidatus Kaiseribacteriota</taxon>
    </lineage>
</organism>
<dbReference type="InterPro" id="IPR036866">
    <property type="entry name" value="RibonucZ/Hydroxyglut_hydro"/>
</dbReference>
<dbReference type="Proteomes" id="UP000178815">
    <property type="component" value="Unassembled WGS sequence"/>
</dbReference>
<dbReference type="STRING" id="1798481.A2678_03045"/>
<dbReference type="SUPFAM" id="SSF56281">
    <property type="entry name" value="Metallo-hydrolase/oxidoreductase"/>
    <property type="match status" value="1"/>
</dbReference>
<proteinExistence type="predicted"/>
<feature type="transmembrane region" description="Helical" evidence="1">
    <location>
        <begin position="12"/>
        <end position="40"/>
    </location>
</feature>
<keyword evidence="1" id="KW-0812">Transmembrane</keyword>
<evidence type="ECO:0000313" key="3">
    <source>
        <dbReference type="Proteomes" id="UP000178815"/>
    </source>
</evidence>
<comment type="caution">
    <text evidence="2">The sequence shown here is derived from an EMBL/GenBank/DDBJ whole genome shotgun (WGS) entry which is preliminary data.</text>
</comment>
<dbReference type="EMBL" id="MFKU01000014">
    <property type="protein sequence ID" value="OGG48387.1"/>
    <property type="molecule type" value="Genomic_DNA"/>
</dbReference>
<name>A0A1F6CH86_9BACT</name>